<sequence>MAYAYLFKYIIIGDTGVGKSCLLLQFTDKRFQPVHDLTIGVEFGARMITIDGKQIKLQIWDTAGQESFRSITRSYYRGAAGALLVYDITRRDTFNHLTTWLEDARQHSNSNMVIMLIGNKSDLESRREVKKEEGEAFAREHGLIFMETSAKTASNVEERLMLENKYLVSLGLRKTDKRHLLIQQKKFMKKFKKESLTLIMRQMALKLALSMLLLMPHMQAIREDSRPEEAAVESVFTVSLPKWGLLTISFTLSSCSAET</sequence>
<dbReference type="AlphaFoldDB" id="A0A7J8C3W9"/>
<dbReference type="InterPro" id="IPR001806">
    <property type="entry name" value="Small_GTPase"/>
</dbReference>
<dbReference type="Proteomes" id="UP000593571">
    <property type="component" value="Unassembled WGS sequence"/>
</dbReference>
<dbReference type="GO" id="GO:0005525">
    <property type="term" value="F:GTP binding"/>
    <property type="evidence" value="ECO:0007669"/>
    <property type="project" value="UniProtKB-KW"/>
</dbReference>
<evidence type="ECO:0000256" key="3">
    <source>
        <dbReference type="ARBA" id="ARBA00023134"/>
    </source>
</evidence>
<dbReference type="InterPro" id="IPR027417">
    <property type="entry name" value="P-loop_NTPase"/>
</dbReference>
<accession>A0A7J8C3W9</accession>
<dbReference type="InterPro" id="IPR005225">
    <property type="entry name" value="Small_GTP-bd"/>
</dbReference>
<keyword evidence="5" id="KW-0449">Lipoprotein</keyword>
<evidence type="ECO:0000313" key="8">
    <source>
        <dbReference type="EMBL" id="KAF6405538.1"/>
    </source>
</evidence>
<evidence type="ECO:0000256" key="7">
    <source>
        <dbReference type="ARBA" id="ARBA00037868"/>
    </source>
</evidence>
<dbReference type="InterPro" id="IPR050209">
    <property type="entry name" value="Rab_GTPases_membrane_traffic"/>
</dbReference>
<evidence type="ECO:0000313" key="9">
    <source>
        <dbReference type="Proteomes" id="UP000593571"/>
    </source>
</evidence>
<keyword evidence="9" id="KW-1185">Reference proteome</keyword>
<protein>
    <submittedName>
        <fullName evidence="8">RAB2A, member RAS oncogene family</fullName>
    </submittedName>
</protein>
<keyword evidence="4" id="KW-0472">Membrane</keyword>
<dbReference type="EMBL" id="JACASE010000015">
    <property type="protein sequence ID" value="KAF6405538.1"/>
    <property type="molecule type" value="Genomic_DNA"/>
</dbReference>
<dbReference type="GO" id="GO:0012505">
    <property type="term" value="C:endomembrane system"/>
    <property type="evidence" value="ECO:0007669"/>
    <property type="project" value="UniProtKB-SubCell"/>
</dbReference>
<keyword evidence="3" id="KW-0342">GTP-binding</keyword>
<keyword evidence="6" id="KW-0636">Prenylation</keyword>
<organism evidence="8 9">
    <name type="scientific">Rousettus aegyptiacus</name>
    <name type="common">Egyptian fruit bat</name>
    <name type="synonym">Pteropus aegyptiacus</name>
    <dbReference type="NCBI Taxonomy" id="9407"/>
    <lineage>
        <taxon>Eukaryota</taxon>
        <taxon>Metazoa</taxon>
        <taxon>Chordata</taxon>
        <taxon>Craniata</taxon>
        <taxon>Vertebrata</taxon>
        <taxon>Euteleostomi</taxon>
        <taxon>Mammalia</taxon>
        <taxon>Eutheria</taxon>
        <taxon>Laurasiatheria</taxon>
        <taxon>Chiroptera</taxon>
        <taxon>Yinpterochiroptera</taxon>
        <taxon>Pteropodoidea</taxon>
        <taxon>Pteropodidae</taxon>
        <taxon>Rousettinae</taxon>
        <taxon>Rousettus</taxon>
    </lineage>
</organism>
<proteinExistence type="inferred from homology"/>
<keyword evidence="2" id="KW-0547">Nucleotide-binding</keyword>
<gene>
    <name evidence="8" type="ORF">HJG63_016281</name>
</gene>
<evidence type="ECO:0000256" key="2">
    <source>
        <dbReference type="ARBA" id="ARBA00022741"/>
    </source>
</evidence>
<dbReference type="CDD" id="cd01866">
    <property type="entry name" value="Rab2"/>
    <property type="match status" value="1"/>
</dbReference>
<dbReference type="NCBIfam" id="TIGR00231">
    <property type="entry name" value="small_GTP"/>
    <property type="match status" value="1"/>
</dbReference>
<dbReference type="PROSITE" id="PS51421">
    <property type="entry name" value="RAS"/>
    <property type="match status" value="1"/>
</dbReference>
<dbReference type="Pfam" id="PF00071">
    <property type="entry name" value="Ras"/>
    <property type="match status" value="1"/>
</dbReference>
<dbReference type="SMART" id="SM00176">
    <property type="entry name" value="RAN"/>
    <property type="match status" value="1"/>
</dbReference>
<dbReference type="SMART" id="SM00174">
    <property type="entry name" value="RHO"/>
    <property type="match status" value="1"/>
</dbReference>
<dbReference type="PROSITE" id="PS51419">
    <property type="entry name" value="RAB"/>
    <property type="match status" value="1"/>
</dbReference>
<evidence type="ECO:0000256" key="5">
    <source>
        <dbReference type="ARBA" id="ARBA00023288"/>
    </source>
</evidence>
<dbReference type="SUPFAM" id="SSF52540">
    <property type="entry name" value="P-loop containing nucleoside triphosphate hydrolases"/>
    <property type="match status" value="1"/>
</dbReference>
<dbReference type="PANTHER" id="PTHR47979">
    <property type="entry name" value="DRAB11-RELATED"/>
    <property type="match status" value="1"/>
</dbReference>
<dbReference type="Gene3D" id="3.40.50.300">
    <property type="entry name" value="P-loop containing nucleotide triphosphate hydrolases"/>
    <property type="match status" value="1"/>
</dbReference>
<evidence type="ECO:0000256" key="6">
    <source>
        <dbReference type="ARBA" id="ARBA00023289"/>
    </source>
</evidence>
<comment type="subcellular location">
    <subcellularLocation>
        <location evidence="7">Endomembrane system</location>
        <topology evidence="7">Lipid-anchor</topology>
    </subcellularLocation>
</comment>
<dbReference type="FunFam" id="3.40.50.300:FF:000263">
    <property type="entry name" value="Ras-related protein RABB1c"/>
    <property type="match status" value="1"/>
</dbReference>
<dbReference type="SMART" id="SM00175">
    <property type="entry name" value="RAB"/>
    <property type="match status" value="1"/>
</dbReference>
<dbReference type="PROSITE" id="PS51420">
    <property type="entry name" value="RHO"/>
    <property type="match status" value="1"/>
</dbReference>
<comment type="similarity">
    <text evidence="1">Belongs to the small GTPase superfamily. Rab family.</text>
</comment>
<dbReference type="PRINTS" id="PR00449">
    <property type="entry name" value="RASTRNSFRMNG"/>
</dbReference>
<evidence type="ECO:0000256" key="4">
    <source>
        <dbReference type="ARBA" id="ARBA00023136"/>
    </source>
</evidence>
<evidence type="ECO:0000256" key="1">
    <source>
        <dbReference type="ARBA" id="ARBA00006270"/>
    </source>
</evidence>
<name>A0A7J8C3W9_ROUAE</name>
<dbReference type="GO" id="GO:0003924">
    <property type="term" value="F:GTPase activity"/>
    <property type="evidence" value="ECO:0007669"/>
    <property type="project" value="InterPro"/>
</dbReference>
<dbReference type="SMART" id="SM00173">
    <property type="entry name" value="RAS"/>
    <property type="match status" value="1"/>
</dbReference>
<reference evidence="8 9" key="1">
    <citation type="journal article" date="2020" name="Nature">
        <title>Six reference-quality genomes reveal evolution of bat adaptations.</title>
        <authorList>
            <person name="Jebb D."/>
            <person name="Huang Z."/>
            <person name="Pippel M."/>
            <person name="Hughes G.M."/>
            <person name="Lavrichenko K."/>
            <person name="Devanna P."/>
            <person name="Winkler S."/>
            <person name="Jermiin L.S."/>
            <person name="Skirmuntt E.C."/>
            <person name="Katzourakis A."/>
            <person name="Burkitt-Gray L."/>
            <person name="Ray D.A."/>
            <person name="Sullivan K.A.M."/>
            <person name="Roscito J.G."/>
            <person name="Kirilenko B.M."/>
            <person name="Davalos L.M."/>
            <person name="Corthals A.P."/>
            <person name="Power M.L."/>
            <person name="Jones G."/>
            <person name="Ransome R.D."/>
            <person name="Dechmann D.K.N."/>
            <person name="Locatelli A.G."/>
            <person name="Puechmaille S.J."/>
            <person name="Fedrigo O."/>
            <person name="Jarvis E.D."/>
            <person name="Hiller M."/>
            <person name="Vernes S.C."/>
            <person name="Myers E.W."/>
            <person name="Teeling E.C."/>
        </authorList>
    </citation>
    <scope>NUCLEOTIDE SEQUENCE [LARGE SCALE GENOMIC DNA]</scope>
    <source>
        <strain evidence="8">MRouAeg1</strain>
        <tissue evidence="8">Muscle</tissue>
    </source>
</reference>
<comment type="caution">
    <text evidence="8">The sequence shown here is derived from an EMBL/GenBank/DDBJ whole genome shotgun (WGS) entry which is preliminary data.</text>
</comment>